<organism evidence="2 3">
    <name type="scientific">Pleurodeles waltl</name>
    <name type="common">Iberian ribbed newt</name>
    <dbReference type="NCBI Taxonomy" id="8319"/>
    <lineage>
        <taxon>Eukaryota</taxon>
        <taxon>Metazoa</taxon>
        <taxon>Chordata</taxon>
        <taxon>Craniata</taxon>
        <taxon>Vertebrata</taxon>
        <taxon>Euteleostomi</taxon>
        <taxon>Amphibia</taxon>
        <taxon>Batrachia</taxon>
        <taxon>Caudata</taxon>
        <taxon>Salamandroidea</taxon>
        <taxon>Salamandridae</taxon>
        <taxon>Pleurodelinae</taxon>
        <taxon>Pleurodeles</taxon>
    </lineage>
</organism>
<sequence>MLESSVSRRRELRSCSNNKSPSSFSDTDGAPVSPSFIFTKRRARERAQRHLFEARTTSDPVVFRVTRFRS</sequence>
<gene>
    <name evidence="2" type="ORF">NDU88_001300</name>
</gene>
<reference evidence="2" key="1">
    <citation type="journal article" date="2022" name="bioRxiv">
        <title>Sequencing and chromosome-scale assembly of the giantPleurodeles waltlgenome.</title>
        <authorList>
            <person name="Brown T."/>
            <person name="Elewa A."/>
            <person name="Iarovenko S."/>
            <person name="Subramanian E."/>
            <person name="Araus A.J."/>
            <person name="Petzold A."/>
            <person name="Susuki M."/>
            <person name="Suzuki K.-i.T."/>
            <person name="Hayashi T."/>
            <person name="Toyoda A."/>
            <person name="Oliveira C."/>
            <person name="Osipova E."/>
            <person name="Leigh N.D."/>
            <person name="Simon A."/>
            <person name="Yun M.H."/>
        </authorList>
    </citation>
    <scope>NUCLEOTIDE SEQUENCE</scope>
    <source>
        <strain evidence="2">20211129_DDA</strain>
        <tissue evidence="2">Liver</tissue>
    </source>
</reference>
<proteinExistence type="predicted"/>
<feature type="compositionally biased region" description="Basic and acidic residues" evidence="1">
    <location>
        <begin position="1"/>
        <end position="13"/>
    </location>
</feature>
<feature type="compositionally biased region" description="Low complexity" evidence="1">
    <location>
        <begin position="14"/>
        <end position="25"/>
    </location>
</feature>
<accession>A0AAV7V9T1</accession>
<name>A0AAV7V9T1_PLEWA</name>
<keyword evidence="3" id="KW-1185">Reference proteome</keyword>
<evidence type="ECO:0000313" key="2">
    <source>
        <dbReference type="EMBL" id="KAJ1197440.1"/>
    </source>
</evidence>
<evidence type="ECO:0000256" key="1">
    <source>
        <dbReference type="SAM" id="MobiDB-lite"/>
    </source>
</evidence>
<protein>
    <submittedName>
        <fullName evidence="2">Uncharacterized protein</fullName>
    </submittedName>
</protein>
<dbReference type="EMBL" id="JANPWB010000003">
    <property type="protein sequence ID" value="KAJ1197440.1"/>
    <property type="molecule type" value="Genomic_DNA"/>
</dbReference>
<evidence type="ECO:0000313" key="3">
    <source>
        <dbReference type="Proteomes" id="UP001066276"/>
    </source>
</evidence>
<dbReference type="AlphaFoldDB" id="A0AAV7V9T1"/>
<comment type="caution">
    <text evidence="2">The sequence shown here is derived from an EMBL/GenBank/DDBJ whole genome shotgun (WGS) entry which is preliminary data.</text>
</comment>
<feature type="region of interest" description="Disordered" evidence="1">
    <location>
        <begin position="1"/>
        <end position="36"/>
    </location>
</feature>
<dbReference type="Proteomes" id="UP001066276">
    <property type="component" value="Chromosome 2_1"/>
</dbReference>